<organism evidence="4 5">
    <name type="scientific">Robertmurraya siralis</name>
    <dbReference type="NCBI Taxonomy" id="77777"/>
    <lineage>
        <taxon>Bacteria</taxon>
        <taxon>Bacillati</taxon>
        <taxon>Bacillota</taxon>
        <taxon>Bacilli</taxon>
        <taxon>Bacillales</taxon>
        <taxon>Bacillaceae</taxon>
        <taxon>Robertmurraya</taxon>
    </lineage>
</organism>
<evidence type="ECO:0000259" key="3">
    <source>
        <dbReference type="Pfam" id="PF03448"/>
    </source>
</evidence>
<feature type="coiled-coil region" evidence="1">
    <location>
        <begin position="72"/>
        <end position="134"/>
    </location>
</feature>
<evidence type="ECO:0000256" key="2">
    <source>
        <dbReference type="SAM" id="Phobius"/>
    </source>
</evidence>
<name>A0A919WGF8_9BACI</name>
<reference evidence="4" key="1">
    <citation type="submission" date="2021-03" db="EMBL/GenBank/DDBJ databases">
        <title>Antimicrobial resistance genes in bacteria isolated from Japanese honey, and their potential for conferring macrolide and lincosamide resistance in the American foulbrood pathogen Paenibacillus larvae.</title>
        <authorList>
            <person name="Okamoto M."/>
            <person name="Kumagai M."/>
            <person name="Kanamori H."/>
            <person name="Takamatsu D."/>
        </authorList>
    </citation>
    <scope>NUCLEOTIDE SEQUENCE</scope>
    <source>
        <strain evidence="4">J27TS8</strain>
    </source>
</reference>
<feature type="domain" description="Magnesium transporter MgtE intracellular" evidence="3">
    <location>
        <begin position="141"/>
        <end position="194"/>
    </location>
</feature>
<accession>A0A919WGF8</accession>
<dbReference type="AlphaFoldDB" id="A0A919WGF8"/>
<dbReference type="EMBL" id="BORC01000002">
    <property type="protein sequence ID" value="GIN61528.1"/>
    <property type="molecule type" value="Genomic_DNA"/>
</dbReference>
<dbReference type="SUPFAM" id="SSF158791">
    <property type="entry name" value="MgtE N-terminal domain-like"/>
    <property type="match status" value="1"/>
</dbReference>
<keyword evidence="1" id="KW-0175">Coiled coil</keyword>
<sequence>MMAKIAEEVEEKKANKFQWFLYTGVIPVLFLIVVLLIVFSVAGINVFEKAQEYSQKIPFLSQMMEEEPSKTMEDLEADTIELEGIIKDKEAQIEKLQQELEGKDTEIERNKLEIEQLQLQIDDLLAIQEENKRAFQDIVKTYETMSAKKAAPIISQMQEQEAMQILSNIKSDNLAAILENLSPEEAAKYTELLTNE</sequence>
<keyword evidence="2" id="KW-0472">Membrane</keyword>
<gene>
    <name evidence="4" type="ORF">J27TS8_15210</name>
</gene>
<protein>
    <recommendedName>
        <fullName evidence="3">Magnesium transporter MgtE intracellular domain-containing protein</fullName>
    </recommendedName>
</protein>
<evidence type="ECO:0000313" key="5">
    <source>
        <dbReference type="Proteomes" id="UP000682111"/>
    </source>
</evidence>
<dbReference type="InterPro" id="IPR006668">
    <property type="entry name" value="Mg_transptr_MgtE_intracell_dom"/>
</dbReference>
<comment type="caution">
    <text evidence="4">The sequence shown here is derived from an EMBL/GenBank/DDBJ whole genome shotgun (WGS) entry which is preliminary data.</text>
</comment>
<keyword evidence="2" id="KW-1133">Transmembrane helix</keyword>
<keyword evidence="2" id="KW-0812">Transmembrane</keyword>
<dbReference type="Pfam" id="PF03448">
    <property type="entry name" value="MgtE_N"/>
    <property type="match status" value="1"/>
</dbReference>
<feature type="transmembrane region" description="Helical" evidence="2">
    <location>
        <begin position="20"/>
        <end position="47"/>
    </location>
</feature>
<evidence type="ECO:0000256" key="1">
    <source>
        <dbReference type="SAM" id="Coils"/>
    </source>
</evidence>
<proteinExistence type="predicted"/>
<evidence type="ECO:0000313" key="4">
    <source>
        <dbReference type="EMBL" id="GIN61528.1"/>
    </source>
</evidence>
<dbReference type="Proteomes" id="UP000682111">
    <property type="component" value="Unassembled WGS sequence"/>
</dbReference>
<keyword evidence="5" id="KW-1185">Reference proteome</keyword>